<dbReference type="EMBL" id="JAWJWE010000009">
    <property type="protein sequence ID" value="KAK6631224.1"/>
    <property type="molecule type" value="Genomic_DNA"/>
</dbReference>
<dbReference type="Proteomes" id="UP001372834">
    <property type="component" value="Unassembled WGS sequence"/>
</dbReference>
<proteinExistence type="predicted"/>
<dbReference type="AlphaFoldDB" id="A0AAN8PGS5"/>
<reference evidence="2 3" key="1">
    <citation type="submission" date="2023-10" db="EMBL/GenBank/DDBJ databases">
        <title>Genomes of two closely related lineages of the louse Polyplax serrata with different host specificities.</title>
        <authorList>
            <person name="Martinu J."/>
            <person name="Tarabai H."/>
            <person name="Stefka J."/>
            <person name="Hypsa V."/>
        </authorList>
    </citation>
    <scope>NUCLEOTIDE SEQUENCE [LARGE SCALE GENOMIC DNA]</scope>
    <source>
        <strain evidence="2">HR10_N</strain>
    </source>
</reference>
<protein>
    <submittedName>
        <fullName evidence="2">Uncharacterized protein</fullName>
    </submittedName>
</protein>
<evidence type="ECO:0000256" key="1">
    <source>
        <dbReference type="SAM" id="MobiDB-lite"/>
    </source>
</evidence>
<gene>
    <name evidence="2" type="ORF">RUM43_014321</name>
</gene>
<evidence type="ECO:0000313" key="3">
    <source>
        <dbReference type="Proteomes" id="UP001372834"/>
    </source>
</evidence>
<feature type="region of interest" description="Disordered" evidence="1">
    <location>
        <begin position="254"/>
        <end position="281"/>
    </location>
</feature>
<comment type="caution">
    <text evidence="2">The sequence shown here is derived from an EMBL/GenBank/DDBJ whole genome shotgun (WGS) entry which is preliminary data.</text>
</comment>
<feature type="region of interest" description="Disordered" evidence="1">
    <location>
        <begin position="91"/>
        <end position="127"/>
    </location>
</feature>
<name>A0AAN8PGS5_POLSC</name>
<sequence>MLATCRDAKLTTCRKRFKFTLETPGTGYLSEYLSHLLFVTTDCYVLGGCDTFTPELSFFGGPCVEGRRSSALVSNGGERYVLEYSVSVLSLPPPSPTRDTDRVPECQKTSEESTGNGTSDYHRSEVRPVERLSTCLASSTSTRASDVGNGSRNVFQSDFRKQIARKNCGRCHAILFGTRRESDDGVQVNVFPLADHHDRVFLTGRRGGGRGGGGGGGGGLEMLSAEQIRKIFDGGAKQQKESSQLKKKKKVLCSRAHAEMKQSATLHKKERQAVCRTSGAK</sequence>
<evidence type="ECO:0000313" key="2">
    <source>
        <dbReference type="EMBL" id="KAK6631224.1"/>
    </source>
</evidence>
<accession>A0AAN8PGS5</accession>
<feature type="compositionally biased region" description="Basic and acidic residues" evidence="1">
    <location>
        <begin position="98"/>
        <end position="111"/>
    </location>
</feature>
<organism evidence="2 3">
    <name type="scientific">Polyplax serrata</name>
    <name type="common">Common mouse louse</name>
    <dbReference type="NCBI Taxonomy" id="468196"/>
    <lineage>
        <taxon>Eukaryota</taxon>
        <taxon>Metazoa</taxon>
        <taxon>Ecdysozoa</taxon>
        <taxon>Arthropoda</taxon>
        <taxon>Hexapoda</taxon>
        <taxon>Insecta</taxon>
        <taxon>Pterygota</taxon>
        <taxon>Neoptera</taxon>
        <taxon>Paraneoptera</taxon>
        <taxon>Psocodea</taxon>
        <taxon>Troctomorpha</taxon>
        <taxon>Phthiraptera</taxon>
        <taxon>Anoplura</taxon>
        <taxon>Polyplacidae</taxon>
        <taxon>Polyplax</taxon>
    </lineage>
</organism>